<feature type="domain" description="FAD-binding" evidence="7">
    <location>
        <begin position="8"/>
        <end position="370"/>
    </location>
</feature>
<keyword evidence="5" id="KW-0503">Monooxygenase</keyword>
<comment type="caution">
    <text evidence="8">The sequence shown here is derived from an EMBL/GenBank/DDBJ whole genome shotgun (WGS) entry which is preliminary data.</text>
</comment>
<dbReference type="InterPro" id="IPR002938">
    <property type="entry name" value="FAD-bd"/>
</dbReference>
<keyword evidence="9" id="KW-1185">Reference proteome</keyword>
<dbReference type="OrthoDB" id="9993796at2759"/>
<dbReference type="AlphaFoldDB" id="A0A9W8YKD5"/>
<accession>A0A9W8YKD5</accession>
<keyword evidence="4" id="KW-0560">Oxidoreductase</keyword>
<keyword evidence="6" id="KW-1133">Transmembrane helix</keyword>
<protein>
    <recommendedName>
        <fullName evidence="7">FAD-binding domain-containing protein</fullName>
    </recommendedName>
</protein>
<evidence type="ECO:0000313" key="8">
    <source>
        <dbReference type="EMBL" id="KAJ4387129.1"/>
    </source>
</evidence>
<evidence type="ECO:0000256" key="4">
    <source>
        <dbReference type="ARBA" id="ARBA00023002"/>
    </source>
</evidence>
<keyword evidence="3" id="KW-0274">FAD</keyword>
<keyword evidence="2" id="KW-0285">Flavoprotein</keyword>
<dbReference type="Proteomes" id="UP001140453">
    <property type="component" value="Unassembled WGS sequence"/>
</dbReference>
<dbReference type="PRINTS" id="PR00420">
    <property type="entry name" value="RNGMNOXGNASE"/>
</dbReference>
<evidence type="ECO:0000313" key="9">
    <source>
        <dbReference type="Proteomes" id="UP001140453"/>
    </source>
</evidence>
<evidence type="ECO:0000256" key="1">
    <source>
        <dbReference type="ARBA" id="ARBA00007992"/>
    </source>
</evidence>
<dbReference type="GO" id="GO:0071949">
    <property type="term" value="F:FAD binding"/>
    <property type="evidence" value="ECO:0007669"/>
    <property type="project" value="InterPro"/>
</dbReference>
<name>A0A9W8YKD5_9PEZI</name>
<keyword evidence="6" id="KW-0812">Transmembrane</keyword>
<dbReference type="InterPro" id="IPR050493">
    <property type="entry name" value="FAD-dep_Monooxygenase_BioMet"/>
</dbReference>
<comment type="similarity">
    <text evidence="1">Belongs to the paxM FAD-dependent monooxygenase family.</text>
</comment>
<dbReference type="Pfam" id="PF01494">
    <property type="entry name" value="FAD_binding_3"/>
    <property type="match status" value="1"/>
</dbReference>
<evidence type="ECO:0000256" key="5">
    <source>
        <dbReference type="ARBA" id="ARBA00023033"/>
    </source>
</evidence>
<dbReference type="GO" id="GO:0004497">
    <property type="term" value="F:monooxygenase activity"/>
    <property type="evidence" value="ECO:0007669"/>
    <property type="project" value="UniProtKB-KW"/>
</dbReference>
<proteinExistence type="inferred from homology"/>
<keyword evidence="6" id="KW-0472">Membrane</keyword>
<sequence length="415" mass="45070">MSESKSLHVLIVGGGIGGLSAAIALRLQGHQVEVFEKSSLHTELGNAVYCAPNCTAALSHLGVYPGDIGGVLNNGFKFLDADCNLTRTMMLTEEDRARWVAEWYLIARVDLHNALKRQATTADRPGLPVKIHTGRTVTKLDCESATITLVDGSTVGGDLVVGADGVHSQTRPSILGHETLLVNHGICCYRLLISVADLLADPETSIFADNPGVFVQVTGDDGRICLYPCSSGRVMNLAAFVPKDEVGEIEKGLTGYDQTANKKQLMGHFRNFSPAVLRMLDKAPENSVKVWDLLDMDLQPSLIKDRALLIGDAAHPFLPHMGQGAAQAIEDGCALGVVLPLGTTADDVPKRLELWQQLRKERAHQVVEFTRHRAREANGVQGPPQTEEQFAAAMAYCINHDAWENAEKRLADSRR</sequence>
<feature type="transmembrane region" description="Helical" evidence="6">
    <location>
        <begin position="7"/>
        <end position="27"/>
    </location>
</feature>
<dbReference type="Gene3D" id="3.50.50.60">
    <property type="entry name" value="FAD/NAD(P)-binding domain"/>
    <property type="match status" value="1"/>
</dbReference>
<gene>
    <name evidence="8" type="ORF">N0V93_007718</name>
</gene>
<dbReference type="PANTHER" id="PTHR13789:SF261">
    <property type="entry name" value="HYDROXYLASE, PUTATIVE (AFU_ORTHOLOGUE AFUA_7G00590)-RELATED"/>
    <property type="match status" value="1"/>
</dbReference>
<organism evidence="8 9">
    <name type="scientific">Gnomoniopsis smithogilvyi</name>
    <dbReference type="NCBI Taxonomy" id="1191159"/>
    <lineage>
        <taxon>Eukaryota</taxon>
        <taxon>Fungi</taxon>
        <taxon>Dikarya</taxon>
        <taxon>Ascomycota</taxon>
        <taxon>Pezizomycotina</taxon>
        <taxon>Sordariomycetes</taxon>
        <taxon>Sordariomycetidae</taxon>
        <taxon>Diaporthales</taxon>
        <taxon>Gnomoniaceae</taxon>
        <taxon>Gnomoniopsis</taxon>
    </lineage>
</organism>
<reference evidence="8" key="1">
    <citation type="submission" date="2022-10" db="EMBL/GenBank/DDBJ databases">
        <title>Tapping the CABI collections for fungal endophytes: first genome assemblies for Collariella, Neodidymelliopsis, Ascochyta clinopodiicola, Didymella pomorum, Didymosphaeria variabile, Neocosmospora piperis and Neocucurbitaria cava.</title>
        <authorList>
            <person name="Hill R."/>
        </authorList>
    </citation>
    <scope>NUCLEOTIDE SEQUENCE</scope>
    <source>
        <strain evidence="8">IMI 355082</strain>
    </source>
</reference>
<evidence type="ECO:0000259" key="7">
    <source>
        <dbReference type="Pfam" id="PF01494"/>
    </source>
</evidence>
<evidence type="ECO:0000256" key="2">
    <source>
        <dbReference type="ARBA" id="ARBA00022630"/>
    </source>
</evidence>
<dbReference type="SUPFAM" id="SSF51905">
    <property type="entry name" value="FAD/NAD(P)-binding domain"/>
    <property type="match status" value="1"/>
</dbReference>
<evidence type="ECO:0000256" key="6">
    <source>
        <dbReference type="SAM" id="Phobius"/>
    </source>
</evidence>
<dbReference type="SUPFAM" id="SSF54373">
    <property type="entry name" value="FAD-linked reductases, C-terminal domain"/>
    <property type="match status" value="1"/>
</dbReference>
<evidence type="ECO:0000256" key="3">
    <source>
        <dbReference type="ARBA" id="ARBA00022827"/>
    </source>
</evidence>
<dbReference type="InterPro" id="IPR036188">
    <property type="entry name" value="FAD/NAD-bd_sf"/>
</dbReference>
<dbReference type="EMBL" id="JAPEVB010000005">
    <property type="protein sequence ID" value="KAJ4387129.1"/>
    <property type="molecule type" value="Genomic_DNA"/>
</dbReference>
<dbReference type="PANTHER" id="PTHR13789">
    <property type="entry name" value="MONOOXYGENASE"/>
    <property type="match status" value="1"/>
</dbReference>